<evidence type="ECO:0000313" key="2">
    <source>
        <dbReference type="Proteomes" id="UP000019322"/>
    </source>
</evidence>
<dbReference type="KEGG" id="smul:SMUL_1828"/>
<dbReference type="Proteomes" id="UP000019322">
    <property type="component" value="Chromosome"/>
</dbReference>
<dbReference type="AlphaFoldDB" id="A0AA86DYD5"/>
<evidence type="ECO:0000313" key="1">
    <source>
        <dbReference type="EMBL" id="AHJ13083.1"/>
    </source>
</evidence>
<sequence length="80" mass="9390">MLHIGETVIQEISFGKKIKVILTQMLFPVGVCQREQNFVVHYIEQDEEPIEYQHDNSHKAKKDFDYLSKIAKKETGGKRR</sequence>
<accession>A0AA86DYD5</accession>
<reference evidence="1 2" key="1">
    <citation type="journal article" date="2014" name="Environ. Microbiol.">
        <title>Insights into organohalide respiration and the versatile catabolism of Sulfurospirillum multivorans gained from comparative genomics and physiological studies.</title>
        <authorList>
            <person name="Goris T."/>
            <person name="Schubert T."/>
            <person name="Gadkari J."/>
            <person name="Wubet T."/>
            <person name="Tarkka M."/>
            <person name="Buscot F."/>
            <person name="Adrian L."/>
            <person name="Diekert G."/>
        </authorList>
    </citation>
    <scope>NUCLEOTIDE SEQUENCE [LARGE SCALE GENOMIC DNA]</scope>
    <source>
        <strain evidence="2">DM 12446 / JCM 15788 / NBRC 109480</strain>
    </source>
</reference>
<dbReference type="RefSeq" id="WP_025344956.1">
    <property type="nucleotide sequence ID" value="NZ_CP007201.1"/>
</dbReference>
<protein>
    <submittedName>
        <fullName evidence="1">Uncharacterized protein</fullName>
    </submittedName>
</protein>
<gene>
    <name evidence="1" type="ORF">SMUL_1828</name>
</gene>
<organism evidence="1 2">
    <name type="scientific">Sulfurospirillum multivorans (strain DM 12446 / JCM 15788 / NBRC 109480)</name>
    <dbReference type="NCBI Taxonomy" id="1150621"/>
    <lineage>
        <taxon>Bacteria</taxon>
        <taxon>Pseudomonadati</taxon>
        <taxon>Campylobacterota</taxon>
        <taxon>Epsilonproteobacteria</taxon>
        <taxon>Campylobacterales</taxon>
        <taxon>Sulfurospirillaceae</taxon>
        <taxon>Sulfurospirillum</taxon>
    </lineage>
</organism>
<proteinExistence type="predicted"/>
<dbReference type="EMBL" id="CP007201">
    <property type="protein sequence ID" value="AHJ13083.1"/>
    <property type="molecule type" value="Genomic_DNA"/>
</dbReference>
<name>A0AA86DYD5_SULMK</name>